<dbReference type="InterPro" id="IPR046357">
    <property type="entry name" value="PPIase_dom_sf"/>
</dbReference>
<evidence type="ECO:0000256" key="1">
    <source>
        <dbReference type="ARBA" id="ARBA00000971"/>
    </source>
</evidence>
<comment type="similarity">
    <text evidence="2">Belongs to the PpiC/parvulin rotamase family.</text>
</comment>
<feature type="domain" description="PpiC" evidence="9">
    <location>
        <begin position="146"/>
        <end position="238"/>
    </location>
</feature>
<feature type="signal peptide" evidence="8">
    <location>
        <begin position="1"/>
        <end position="19"/>
    </location>
</feature>
<dbReference type="InterPro" id="IPR027304">
    <property type="entry name" value="Trigger_fact/SurA_dom_sf"/>
</dbReference>
<keyword evidence="8" id="KW-0732">Signal</keyword>
<evidence type="ECO:0000256" key="6">
    <source>
        <dbReference type="PROSITE-ProRule" id="PRU00278"/>
    </source>
</evidence>
<dbReference type="InterPro" id="IPR050245">
    <property type="entry name" value="PrsA_foldase"/>
</dbReference>
<evidence type="ECO:0000256" key="7">
    <source>
        <dbReference type="SAM" id="MobiDB-lite"/>
    </source>
</evidence>
<dbReference type="PROSITE" id="PS50198">
    <property type="entry name" value="PPIC_PPIASE_2"/>
    <property type="match status" value="1"/>
</dbReference>
<feature type="chain" id="PRO_5020812182" description="peptidylprolyl isomerase" evidence="8">
    <location>
        <begin position="20"/>
        <end position="319"/>
    </location>
</feature>
<evidence type="ECO:0000313" key="10">
    <source>
        <dbReference type="EMBL" id="TDK62591.1"/>
    </source>
</evidence>
<evidence type="ECO:0000256" key="8">
    <source>
        <dbReference type="SAM" id="SignalP"/>
    </source>
</evidence>
<dbReference type="PROSITE" id="PS51257">
    <property type="entry name" value="PROKAR_LIPOPROTEIN"/>
    <property type="match status" value="1"/>
</dbReference>
<dbReference type="EC" id="5.2.1.8" evidence="3"/>
<dbReference type="GO" id="GO:0003755">
    <property type="term" value="F:peptidyl-prolyl cis-trans isomerase activity"/>
    <property type="evidence" value="ECO:0007669"/>
    <property type="project" value="UniProtKB-KW"/>
</dbReference>
<gene>
    <name evidence="10" type="ORF">E2I14_16435</name>
</gene>
<evidence type="ECO:0000256" key="2">
    <source>
        <dbReference type="ARBA" id="ARBA00007656"/>
    </source>
</evidence>
<dbReference type="AlphaFoldDB" id="A0A4R5VUB1"/>
<feature type="region of interest" description="Disordered" evidence="7">
    <location>
        <begin position="286"/>
        <end position="319"/>
    </location>
</feature>
<protein>
    <recommendedName>
        <fullName evidence="3">peptidylprolyl isomerase</fullName>
        <ecNumber evidence="3">5.2.1.8</ecNumber>
    </recommendedName>
</protein>
<evidence type="ECO:0000259" key="9">
    <source>
        <dbReference type="PROSITE" id="PS50198"/>
    </source>
</evidence>
<dbReference type="RefSeq" id="WP_133330539.1">
    <property type="nucleotide sequence ID" value="NZ_SMYL01000011.1"/>
</dbReference>
<dbReference type="Proteomes" id="UP000294829">
    <property type="component" value="Unassembled WGS sequence"/>
</dbReference>
<organism evidence="10 11">
    <name type="scientific">Sapientia aquatica</name>
    <dbReference type="NCBI Taxonomy" id="1549640"/>
    <lineage>
        <taxon>Bacteria</taxon>
        <taxon>Pseudomonadati</taxon>
        <taxon>Pseudomonadota</taxon>
        <taxon>Betaproteobacteria</taxon>
        <taxon>Burkholderiales</taxon>
        <taxon>Oxalobacteraceae</taxon>
        <taxon>Sapientia</taxon>
    </lineage>
</organism>
<keyword evidence="11" id="KW-1185">Reference proteome</keyword>
<keyword evidence="5 6" id="KW-0413">Isomerase</keyword>
<dbReference type="PANTHER" id="PTHR47245:SF2">
    <property type="entry name" value="PEPTIDYL-PROLYL CIS-TRANS ISOMERASE HP_0175-RELATED"/>
    <property type="match status" value="1"/>
</dbReference>
<name>A0A4R5VUB1_9BURK</name>
<dbReference type="InterPro" id="IPR023058">
    <property type="entry name" value="PPIase_PpiC_CS"/>
</dbReference>
<dbReference type="PANTHER" id="PTHR47245">
    <property type="entry name" value="PEPTIDYLPROLYL ISOMERASE"/>
    <property type="match status" value="1"/>
</dbReference>
<reference evidence="10 11" key="1">
    <citation type="submission" date="2019-03" db="EMBL/GenBank/DDBJ databases">
        <title>Sapientia aquatica gen. nov., sp. nov., isolated from a crater lake.</title>
        <authorList>
            <person name="Felfoldi T."/>
            <person name="Szabo A."/>
            <person name="Toth E."/>
            <person name="Schumann P."/>
            <person name="Keki Z."/>
            <person name="Marialigeti K."/>
            <person name="Mathe I."/>
        </authorList>
    </citation>
    <scope>NUCLEOTIDE SEQUENCE [LARGE SCALE GENOMIC DNA]</scope>
    <source>
        <strain evidence="10 11">SA-152</strain>
    </source>
</reference>
<dbReference type="EMBL" id="SMYL01000011">
    <property type="protein sequence ID" value="TDK62591.1"/>
    <property type="molecule type" value="Genomic_DNA"/>
</dbReference>
<sequence>MLINSRVMLAGAAALLALTACTPKDADKSAASASASATAKDVVAATVNGTPINQKQVDMILKQQRGMPDTPETRKMIIENIAVQLLVAQEAVKKGLDKTPDTLDELEIAKQSVLAQAYVQDYLKHNDVTDAQLATEYDKLKAQSSGDQYKARHILVKTEDEAKAIIAKLNKDPKQFEALAKAQSLDPGSKVKGGDLGWFDPKGMVPEFSAAVAKLEKGKFTEEPVKSQYGYHVIFLDDKRANPSTLPPLEQIKAPLSQQIKEQNLKKLVEEMKEKAKIDIVGAPAAPAAPASAPAAPAAPVVGAPAPSGSKPAASTPGK</sequence>
<dbReference type="Gene3D" id="1.10.8.1040">
    <property type="match status" value="1"/>
</dbReference>
<evidence type="ECO:0000256" key="3">
    <source>
        <dbReference type="ARBA" id="ARBA00013194"/>
    </source>
</evidence>
<evidence type="ECO:0000256" key="4">
    <source>
        <dbReference type="ARBA" id="ARBA00023110"/>
    </source>
</evidence>
<dbReference type="Pfam" id="PF00639">
    <property type="entry name" value="Rotamase"/>
    <property type="match status" value="1"/>
</dbReference>
<accession>A0A4R5VUB1</accession>
<dbReference type="InterPro" id="IPR000297">
    <property type="entry name" value="PPIase_PpiC"/>
</dbReference>
<evidence type="ECO:0000256" key="5">
    <source>
        <dbReference type="ARBA" id="ARBA00023235"/>
    </source>
</evidence>
<dbReference type="SUPFAM" id="SSF109998">
    <property type="entry name" value="Triger factor/SurA peptide-binding domain-like"/>
    <property type="match status" value="1"/>
</dbReference>
<evidence type="ECO:0000313" key="11">
    <source>
        <dbReference type="Proteomes" id="UP000294829"/>
    </source>
</evidence>
<keyword evidence="4 6" id="KW-0697">Rotamase</keyword>
<dbReference type="Gene3D" id="3.10.50.40">
    <property type="match status" value="1"/>
</dbReference>
<comment type="caution">
    <text evidence="10">The sequence shown here is derived from an EMBL/GenBank/DDBJ whole genome shotgun (WGS) entry which is preliminary data.</text>
</comment>
<dbReference type="PROSITE" id="PS01096">
    <property type="entry name" value="PPIC_PPIASE_1"/>
    <property type="match status" value="1"/>
</dbReference>
<comment type="catalytic activity">
    <reaction evidence="1">
        <text>[protein]-peptidylproline (omega=180) = [protein]-peptidylproline (omega=0)</text>
        <dbReference type="Rhea" id="RHEA:16237"/>
        <dbReference type="Rhea" id="RHEA-COMP:10747"/>
        <dbReference type="Rhea" id="RHEA-COMP:10748"/>
        <dbReference type="ChEBI" id="CHEBI:83833"/>
        <dbReference type="ChEBI" id="CHEBI:83834"/>
        <dbReference type="EC" id="5.2.1.8"/>
    </reaction>
</comment>
<dbReference type="OrthoDB" id="14196at2"/>
<proteinExistence type="inferred from homology"/>
<dbReference type="SUPFAM" id="SSF54534">
    <property type="entry name" value="FKBP-like"/>
    <property type="match status" value="1"/>
</dbReference>